<feature type="domain" description="Imm-5-like" evidence="1">
    <location>
        <begin position="73"/>
        <end position="201"/>
    </location>
</feature>
<dbReference type="EMBL" id="LR797246">
    <property type="protein sequence ID" value="CAB4195726.1"/>
    <property type="molecule type" value="Genomic_DNA"/>
</dbReference>
<proteinExistence type="predicted"/>
<gene>
    <name evidence="2" type="ORF">UFOVP1299_30</name>
</gene>
<dbReference type="Pfam" id="PF21805">
    <property type="entry name" value="Imm5_like"/>
    <property type="match status" value="1"/>
</dbReference>
<evidence type="ECO:0000313" key="2">
    <source>
        <dbReference type="EMBL" id="CAB4195726.1"/>
    </source>
</evidence>
<evidence type="ECO:0000259" key="1">
    <source>
        <dbReference type="Pfam" id="PF21805"/>
    </source>
</evidence>
<name>A0A6J5RNF9_9CAUD</name>
<accession>A0A6J5RNF9</accession>
<organism evidence="2">
    <name type="scientific">uncultured Caudovirales phage</name>
    <dbReference type="NCBI Taxonomy" id="2100421"/>
    <lineage>
        <taxon>Viruses</taxon>
        <taxon>Duplodnaviria</taxon>
        <taxon>Heunggongvirae</taxon>
        <taxon>Uroviricota</taxon>
        <taxon>Caudoviricetes</taxon>
        <taxon>Peduoviridae</taxon>
        <taxon>Maltschvirus</taxon>
        <taxon>Maltschvirus maltsch</taxon>
    </lineage>
</organism>
<dbReference type="InterPro" id="IPR048667">
    <property type="entry name" value="Imm5-like"/>
</dbReference>
<reference evidence="2" key="1">
    <citation type="submission" date="2020-05" db="EMBL/GenBank/DDBJ databases">
        <authorList>
            <person name="Chiriac C."/>
            <person name="Salcher M."/>
            <person name="Ghai R."/>
            <person name="Kavagutti S V."/>
        </authorList>
    </citation>
    <scope>NUCLEOTIDE SEQUENCE</scope>
</reference>
<protein>
    <recommendedName>
        <fullName evidence="1">Imm-5-like domain-containing protein</fullName>
    </recommendedName>
</protein>
<sequence length="209" mass="22777">MTDGPHNQQKDTVMLTTSLNALYHANFSATNWVNIRKAKTGFPLDALFPVTDILDQHGLGIALEVLGYSCSVEGKALVRKFALDCAEHTLPVYEEIYSGSRSPRLAIQAARGYAEGTVTQEELMLALHDVRRAWSGACAFNECKTNAVSDAVYAVVCAVNAYADPGIFYTALAVEYALSATIATSTDHGEKEGAWQVDRLRELLTEVNE</sequence>